<dbReference type="EMBL" id="QWDE01000001">
    <property type="protein sequence ID" value="RFZ85703.1"/>
    <property type="molecule type" value="Genomic_DNA"/>
</dbReference>
<protein>
    <submittedName>
        <fullName evidence="2">Uncharacterized protein</fullName>
    </submittedName>
</protein>
<proteinExistence type="predicted"/>
<name>A0A3E2NXI4_9SPHI</name>
<dbReference type="RefSeq" id="WP_117382600.1">
    <property type="nucleotide sequence ID" value="NZ_QWDE01000001.1"/>
</dbReference>
<accession>A0A3E2NXI4</accession>
<feature type="region of interest" description="Disordered" evidence="1">
    <location>
        <begin position="53"/>
        <end position="85"/>
    </location>
</feature>
<dbReference type="Proteomes" id="UP000260823">
    <property type="component" value="Unassembled WGS sequence"/>
</dbReference>
<sequence>MKKYILKPGRHQFAPSSPAVHINDTLTDTEAKWYLQRFPHIAKLFIPLPTEGEVSTAKKSKMKSNQTEMEQTSAFAPPSGGKAGQ</sequence>
<gene>
    <name evidence="2" type="ORF">DYU05_08930</name>
</gene>
<reference evidence="2 3" key="1">
    <citation type="submission" date="2018-08" db="EMBL/GenBank/DDBJ databases">
        <title>Mucilaginibacter terrae sp. nov., isolated from manganese diggings.</title>
        <authorList>
            <person name="Huang Y."/>
            <person name="Zhou Z."/>
        </authorList>
    </citation>
    <scope>NUCLEOTIDE SEQUENCE [LARGE SCALE GENOMIC DNA]</scope>
    <source>
        <strain evidence="2 3">ZH6</strain>
    </source>
</reference>
<evidence type="ECO:0000313" key="3">
    <source>
        <dbReference type="Proteomes" id="UP000260823"/>
    </source>
</evidence>
<organism evidence="2 3">
    <name type="scientific">Mucilaginibacter terrenus</name>
    <dbReference type="NCBI Taxonomy" id="2482727"/>
    <lineage>
        <taxon>Bacteria</taxon>
        <taxon>Pseudomonadati</taxon>
        <taxon>Bacteroidota</taxon>
        <taxon>Sphingobacteriia</taxon>
        <taxon>Sphingobacteriales</taxon>
        <taxon>Sphingobacteriaceae</taxon>
        <taxon>Mucilaginibacter</taxon>
    </lineage>
</organism>
<evidence type="ECO:0000256" key="1">
    <source>
        <dbReference type="SAM" id="MobiDB-lite"/>
    </source>
</evidence>
<keyword evidence="3" id="KW-1185">Reference proteome</keyword>
<dbReference type="OrthoDB" id="799868at2"/>
<evidence type="ECO:0000313" key="2">
    <source>
        <dbReference type="EMBL" id="RFZ85703.1"/>
    </source>
</evidence>
<comment type="caution">
    <text evidence="2">The sequence shown here is derived from an EMBL/GenBank/DDBJ whole genome shotgun (WGS) entry which is preliminary data.</text>
</comment>
<feature type="compositionally biased region" description="Polar residues" evidence="1">
    <location>
        <begin position="63"/>
        <end position="74"/>
    </location>
</feature>
<dbReference type="AlphaFoldDB" id="A0A3E2NXI4"/>